<sequence>MNSINTWIEHLHHPLVFAGFGLFIFALLLRPLFLNNSKLTGTATERLLHRGMILVFILASLAIIGGIALNWKAVGQSTASAKKTQPVAQQNSGNKTVSATVEQATQGTQSPAINSGKDVLINYGPASSESQQTTDPPKAPPEKTQAKPVQVSDNSG</sequence>
<feature type="compositionally biased region" description="Polar residues" evidence="1">
    <location>
        <begin position="125"/>
        <end position="135"/>
    </location>
</feature>
<keyword evidence="2" id="KW-0472">Membrane</keyword>
<feature type="transmembrane region" description="Helical" evidence="2">
    <location>
        <begin position="15"/>
        <end position="33"/>
    </location>
</feature>
<dbReference type="AlphaFoldDB" id="A0A3S3QYE4"/>
<evidence type="ECO:0000256" key="2">
    <source>
        <dbReference type="SAM" id="Phobius"/>
    </source>
</evidence>
<dbReference type="Proteomes" id="UP000288086">
    <property type="component" value="Unassembled WGS sequence"/>
</dbReference>
<feature type="compositionally biased region" description="Polar residues" evidence="1">
    <location>
        <begin position="80"/>
        <end position="113"/>
    </location>
</feature>
<dbReference type="EMBL" id="MTKP01000316">
    <property type="protein sequence ID" value="RWX45648.1"/>
    <property type="molecule type" value="Genomic_DNA"/>
</dbReference>
<protein>
    <submittedName>
        <fullName evidence="3">Uncharacterized protein</fullName>
    </submittedName>
</protein>
<feature type="region of interest" description="Disordered" evidence="1">
    <location>
        <begin position="80"/>
        <end position="156"/>
    </location>
</feature>
<gene>
    <name evidence="3" type="ORF">VT98_13163</name>
</gene>
<proteinExistence type="predicted"/>
<evidence type="ECO:0000313" key="3">
    <source>
        <dbReference type="EMBL" id="RWX45648.1"/>
    </source>
</evidence>
<evidence type="ECO:0000256" key="1">
    <source>
        <dbReference type="SAM" id="MobiDB-lite"/>
    </source>
</evidence>
<keyword evidence="2" id="KW-1133">Transmembrane helix</keyword>
<feature type="transmembrane region" description="Helical" evidence="2">
    <location>
        <begin position="53"/>
        <end position="71"/>
    </location>
</feature>
<keyword evidence="4" id="KW-1185">Reference proteome</keyword>
<comment type="caution">
    <text evidence="3">The sequence shown here is derived from an EMBL/GenBank/DDBJ whole genome shotgun (WGS) entry which is preliminary data.</text>
</comment>
<keyword evidence="2" id="KW-0812">Transmembrane</keyword>
<accession>A0A3S3QYE4</accession>
<organism evidence="3 4">
    <name type="scientific">Candidatus Electrothrix communis</name>
    <dbReference type="NCBI Taxonomy" id="1859133"/>
    <lineage>
        <taxon>Bacteria</taxon>
        <taxon>Pseudomonadati</taxon>
        <taxon>Thermodesulfobacteriota</taxon>
        <taxon>Desulfobulbia</taxon>
        <taxon>Desulfobulbales</taxon>
        <taxon>Desulfobulbaceae</taxon>
        <taxon>Candidatus Electrothrix</taxon>
    </lineage>
</organism>
<reference evidence="3 4" key="1">
    <citation type="submission" date="2017-01" db="EMBL/GenBank/DDBJ databases">
        <title>The cable genome- insights into the physiology and evolution of filamentous bacteria capable of sulfide oxidation via long distance electron transfer.</title>
        <authorList>
            <person name="Schreiber L."/>
            <person name="Bjerg J.T."/>
            <person name="Boggild A."/>
            <person name="Van De Vossenberg J."/>
            <person name="Meysman F."/>
            <person name="Nielsen L.P."/>
            <person name="Schramm A."/>
            <person name="Kjeldsen K.U."/>
        </authorList>
    </citation>
    <scope>NUCLEOTIDE SEQUENCE [LARGE SCALE GENOMIC DNA]</scope>
    <source>
        <strain evidence="3">A1</strain>
    </source>
</reference>
<name>A0A3S3QYE4_9BACT</name>
<evidence type="ECO:0000313" key="4">
    <source>
        <dbReference type="Proteomes" id="UP000288086"/>
    </source>
</evidence>